<evidence type="ECO:0000256" key="4">
    <source>
        <dbReference type="SAM" id="MobiDB-lite"/>
    </source>
</evidence>
<comment type="caution">
    <text evidence="6">The sequence shown here is derived from an EMBL/GenBank/DDBJ whole genome shotgun (WGS) entry which is preliminary data.</text>
</comment>
<dbReference type="PANTHER" id="PTHR23089">
    <property type="entry name" value="HISTIDINE TRIAD HIT PROTEIN"/>
    <property type="match status" value="1"/>
</dbReference>
<feature type="domain" description="HIT" evidence="5">
    <location>
        <begin position="33"/>
        <end position="88"/>
    </location>
</feature>
<dbReference type="PRINTS" id="PR00332">
    <property type="entry name" value="HISTRIAD"/>
</dbReference>
<evidence type="ECO:0000259" key="5">
    <source>
        <dbReference type="PROSITE" id="PS51084"/>
    </source>
</evidence>
<feature type="non-terminal residue" evidence="6">
    <location>
        <position position="88"/>
    </location>
</feature>
<dbReference type="GO" id="GO:0003824">
    <property type="term" value="F:catalytic activity"/>
    <property type="evidence" value="ECO:0007669"/>
    <property type="project" value="InterPro"/>
</dbReference>
<dbReference type="PROSITE" id="PS51084">
    <property type="entry name" value="HIT_2"/>
    <property type="match status" value="1"/>
</dbReference>
<proteinExistence type="inferred from homology"/>
<dbReference type="Gene3D" id="3.30.428.10">
    <property type="entry name" value="HIT-like"/>
    <property type="match status" value="1"/>
</dbReference>
<evidence type="ECO:0000256" key="1">
    <source>
        <dbReference type="ARBA" id="ARBA00024472"/>
    </source>
</evidence>
<evidence type="ECO:0000313" key="7">
    <source>
        <dbReference type="Proteomes" id="UP000591073"/>
    </source>
</evidence>
<comment type="caution">
    <text evidence="3">Lacks conserved residue(s) required for the propagation of feature annotation.</text>
</comment>
<dbReference type="SUPFAM" id="SSF54197">
    <property type="entry name" value="HIT-like"/>
    <property type="match status" value="1"/>
</dbReference>
<evidence type="ECO:0000256" key="2">
    <source>
        <dbReference type="ARBA" id="ARBA00025764"/>
    </source>
</evidence>
<dbReference type="OrthoDB" id="672793at2759"/>
<dbReference type="Proteomes" id="UP000591073">
    <property type="component" value="Unassembled WGS sequence"/>
</dbReference>
<evidence type="ECO:0000313" key="6">
    <source>
        <dbReference type="EMBL" id="NXL32890.1"/>
    </source>
</evidence>
<gene>
    <name evidence="6" type="primary">Hint2_0</name>
    <name evidence="6" type="ORF">GLABRA_R08232</name>
</gene>
<evidence type="ECO:0000256" key="3">
    <source>
        <dbReference type="PROSITE-ProRule" id="PRU00464"/>
    </source>
</evidence>
<organism evidence="6 7">
    <name type="scientific">Glaucidium brasilianum</name>
    <name type="common">Ferruginous pygmy-owl</name>
    <dbReference type="NCBI Taxonomy" id="78217"/>
    <lineage>
        <taxon>Eukaryota</taxon>
        <taxon>Metazoa</taxon>
        <taxon>Chordata</taxon>
        <taxon>Craniata</taxon>
        <taxon>Vertebrata</taxon>
        <taxon>Euteleostomi</taxon>
        <taxon>Archelosauria</taxon>
        <taxon>Archosauria</taxon>
        <taxon>Dinosauria</taxon>
        <taxon>Saurischia</taxon>
        <taxon>Theropoda</taxon>
        <taxon>Coelurosauria</taxon>
        <taxon>Aves</taxon>
        <taxon>Neognathae</taxon>
        <taxon>Neoaves</taxon>
        <taxon>Telluraves</taxon>
        <taxon>Strigiformes</taxon>
        <taxon>Strigidae</taxon>
        <taxon>Glaucidium</taxon>
    </lineage>
</organism>
<feature type="non-terminal residue" evidence="6">
    <location>
        <position position="1"/>
    </location>
</feature>
<name>A0A7L0RSD4_GLABR</name>
<dbReference type="InterPro" id="IPR001310">
    <property type="entry name" value="Histidine_triad_HIT"/>
</dbReference>
<dbReference type="EMBL" id="VXAP01000184">
    <property type="protein sequence ID" value="NXL32890.1"/>
    <property type="molecule type" value="Genomic_DNA"/>
</dbReference>
<dbReference type="InterPro" id="IPR011146">
    <property type="entry name" value="HIT-like"/>
</dbReference>
<comment type="similarity">
    <text evidence="2">Belongs to the HINT family.</text>
</comment>
<dbReference type="Pfam" id="PF01230">
    <property type="entry name" value="HIT"/>
    <property type="match status" value="1"/>
</dbReference>
<accession>A0A7L0RSD4</accession>
<protein>
    <submittedName>
        <fullName evidence="6">HINT2 protein</fullName>
    </submittedName>
</protein>
<sequence length="88" mass="9181">QRSVAAAGGQDGEVGEARRAAAAGEEAGGAATIFSKIIARSVPAAILYEDDKCLAFRDVAPQAPVHFLVIPKRPIPRISRVGARDTEV</sequence>
<comment type="catalytic activity">
    <reaction evidence="1">
        <text>adenosine 5'-phosphoramidate + H2O = NH4(+) + AMP</text>
        <dbReference type="Rhea" id="RHEA:67916"/>
        <dbReference type="ChEBI" id="CHEBI:15377"/>
        <dbReference type="ChEBI" id="CHEBI:28938"/>
        <dbReference type="ChEBI" id="CHEBI:57890"/>
        <dbReference type="ChEBI" id="CHEBI:456215"/>
    </reaction>
</comment>
<keyword evidence="7" id="KW-1185">Reference proteome</keyword>
<reference evidence="6 7" key="1">
    <citation type="submission" date="2019-09" db="EMBL/GenBank/DDBJ databases">
        <title>Bird 10,000 Genomes (B10K) Project - Family phase.</title>
        <authorList>
            <person name="Zhang G."/>
        </authorList>
    </citation>
    <scope>NUCLEOTIDE SEQUENCE [LARGE SCALE GENOMIC DNA]</scope>
    <source>
        <strain evidence="6">B10K-DU-008-63</strain>
    </source>
</reference>
<dbReference type="AlphaFoldDB" id="A0A7L0RSD4"/>
<dbReference type="InterPro" id="IPR036265">
    <property type="entry name" value="HIT-like_sf"/>
</dbReference>
<feature type="region of interest" description="Disordered" evidence="4">
    <location>
        <begin position="1"/>
        <end position="27"/>
    </location>
</feature>